<evidence type="ECO:0000256" key="4">
    <source>
        <dbReference type="ARBA" id="ARBA00047761"/>
    </source>
</evidence>
<keyword evidence="2 6" id="KW-0378">Hydrolase</keyword>
<feature type="compositionally biased region" description="Polar residues" evidence="7">
    <location>
        <begin position="412"/>
        <end position="429"/>
    </location>
</feature>
<keyword evidence="3 6" id="KW-0539">Nucleus</keyword>
<evidence type="ECO:0000256" key="2">
    <source>
        <dbReference type="ARBA" id="ARBA00022801"/>
    </source>
</evidence>
<evidence type="ECO:0000256" key="6">
    <source>
        <dbReference type="RuleBase" id="RU366066"/>
    </source>
</evidence>
<evidence type="ECO:0000313" key="10">
    <source>
        <dbReference type="Proteomes" id="UP000492821"/>
    </source>
</evidence>
<evidence type="ECO:0000256" key="1">
    <source>
        <dbReference type="ARBA" id="ARBA00004123"/>
    </source>
</evidence>
<reference evidence="11" key="2">
    <citation type="submission" date="2020-10" db="UniProtKB">
        <authorList>
            <consortium name="WormBaseParasite"/>
        </authorList>
    </citation>
    <scope>IDENTIFICATION</scope>
</reference>
<dbReference type="InterPro" id="IPR036412">
    <property type="entry name" value="HAD-like_sf"/>
</dbReference>
<dbReference type="PROSITE" id="PS50172">
    <property type="entry name" value="BRCT"/>
    <property type="match status" value="1"/>
</dbReference>
<evidence type="ECO:0000313" key="11">
    <source>
        <dbReference type="WBParaSite" id="Pan_g16525.t1"/>
    </source>
</evidence>
<dbReference type="NCBIfam" id="TIGR02250">
    <property type="entry name" value="FCP1_euk"/>
    <property type="match status" value="1"/>
</dbReference>
<comment type="function">
    <text evidence="6">This promotes the activity of RNA polymerase II.</text>
</comment>
<feature type="compositionally biased region" description="Low complexity" evidence="7">
    <location>
        <begin position="655"/>
        <end position="667"/>
    </location>
</feature>
<dbReference type="Gene3D" id="3.40.50.1000">
    <property type="entry name" value="HAD superfamily/HAD-like"/>
    <property type="match status" value="1"/>
</dbReference>
<evidence type="ECO:0000256" key="3">
    <source>
        <dbReference type="ARBA" id="ARBA00023242"/>
    </source>
</evidence>
<dbReference type="SUPFAM" id="SSF56784">
    <property type="entry name" value="HAD-like"/>
    <property type="match status" value="1"/>
</dbReference>
<dbReference type="GO" id="GO:0008420">
    <property type="term" value="F:RNA polymerase II CTD heptapeptide repeat phosphatase activity"/>
    <property type="evidence" value="ECO:0007669"/>
    <property type="project" value="UniProtKB-UniRule"/>
</dbReference>
<dbReference type="WBParaSite" id="Pan_g16525.t1">
    <property type="protein sequence ID" value="Pan_g16525.t1"/>
    <property type="gene ID" value="Pan_g16525"/>
</dbReference>
<dbReference type="Proteomes" id="UP000492821">
    <property type="component" value="Unassembled WGS sequence"/>
</dbReference>
<dbReference type="InterPro" id="IPR039189">
    <property type="entry name" value="Fcp1"/>
</dbReference>
<feature type="compositionally biased region" description="Basic and acidic residues" evidence="7">
    <location>
        <begin position="671"/>
        <end position="686"/>
    </location>
</feature>
<dbReference type="SMART" id="SM00577">
    <property type="entry name" value="CPDc"/>
    <property type="match status" value="1"/>
</dbReference>
<dbReference type="EC" id="3.1.3.16" evidence="6"/>
<feature type="compositionally biased region" description="Basic and acidic residues" evidence="7">
    <location>
        <begin position="324"/>
        <end position="402"/>
    </location>
</feature>
<comment type="catalytic activity">
    <reaction evidence="5 6">
        <text>O-phospho-L-threonyl-[protein] + H2O = L-threonyl-[protein] + phosphate</text>
        <dbReference type="Rhea" id="RHEA:47004"/>
        <dbReference type="Rhea" id="RHEA-COMP:11060"/>
        <dbReference type="Rhea" id="RHEA-COMP:11605"/>
        <dbReference type="ChEBI" id="CHEBI:15377"/>
        <dbReference type="ChEBI" id="CHEBI:30013"/>
        <dbReference type="ChEBI" id="CHEBI:43474"/>
        <dbReference type="ChEBI" id="CHEBI:61977"/>
        <dbReference type="EC" id="3.1.3.16"/>
    </reaction>
</comment>
<dbReference type="Pfam" id="PF03031">
    <property type="entry name" value="NIF"/>
    <property type="match status" value="1"/>
</dbReference>
<feature type="domain" description="FCP1 homology" evidence="9">
    <location>
        <begin position="152"/>
        <end position="317"/>
    </location>
</feature>
<dbReference type="InterPro" id="IPR004274">
    <property type="entry name" value="FCP1_dom"/>
</dbReference>
<sequence>MTATPPHFVVFHPEGVVPEEGKGYAFLGFRASDGNVEPDTIICTYRAEGAPPSETKKLKAGAKGNVTLNRTFKRGTILHGGERLGEFLTCDHAIVIKDMCASCGKDFRLVKDFKNPRENQTASVSMVHHVPELMVSSDLANKLSDKEHLDLLKARKLVLLVDLDQTLIHTTNKPVPDAEMRPDIYSYNCIDGKYYTKLRPHTREFLERMNRLYEMHIITFGQRVYAHQIARILDEDQRYFAQRIMSRDELSSQRFKSENIAGLFPSEQLRKLIAIIDDRDDVWRFSESLVRVRPYKYFSEVDDINAPGYNFKAVAALANPKKDPIKAAGDETDSQKEPTKAEGDDADLNKEPIKTDGESDDSKKDAPADSEQDKEREETKDEDPQVKESETPDEPAADKPDDIDQFEPATGPGTNSDKPGPSNNILTLNHDSDDILEDIERVLTQVHTAFFEHYDATNDVIEVSKLLSCVRHEVFRHEIIALSGIVPLGADKKQVLLYRLLVHFGATVADEVNDETTVLVAARPSTEKVRQATKRGIPIVVPEWVYTCCGKYQLQPKDHFKLADVVPHHLLRGREKPFGNRSPKLSDLEPLNPDDMKDMEDEVDRALSESSDDESEKEEDSKDGLGDGDDDDDDEERGSDTDAEVDSDPNKEEVAAQMEEAAAAAEAADYEDPKERAELLAKLKAAEEEEDDDCLRNGDIESRKRRHRVESAGEDDEDGDAVAPKRHRGDNDDDEDEEPLVEPPADDDGDDGNPAGGEDESDDSWADDLESQLLQ</sequence>
<feature type="region of interest" description="Disordered" evidence="7">
    <location>
        <begin position="573"/>
        <end position="775"/>
    </location>
</feature>
<dbReference type="Gene3D" id="3.40.50.10190">
    <property type="entry name" value="BRCT domain"/>
    <property type="match status" value="1"/>
</dbReference>
<dbReference type="InterPro" id="IPR011947">
    <property type="entry name" value="FCP1_euk"/>
</dbReference>
<comment type="catalytic activity">
    <reaction evidence="4 6">
        <text>O-phospho-L-seryl-[protein] + H2O = L-seryl-[protein] + phosphate</text>
        <dbReference type="Rhea" id="RHEA:20629"/>
        <dbReference type="Rhea" id="RHEA-COMP:9863"/>
        <dbReference type="Rhea" id="RHEA-COMP:11604"/>
        <dbReference type="ChEBI" id="CHEBI:15377"/>
        <dbReference type="ChEBI" id="CHEBI:29999"/>
        <dbReference type="ChEBI" id="CHEBI:43474"/>
        <dbReference type="ChEBI" id="CHEBI:83421"/>
        <dbReference type="EC" id="3.1.3.16"/>
    </reaction>
</comment>
<feature type="domain" description="BRCT" evidence="8">
    <location>
        <begin position="470"/>
        <end position="562"/>
    </location>
</feature>
<dbReference type="SUPFAM" id="SSF52113">
    <property type="entry name" value="BRCT domain"/>
    <property type="match status" value="1"/>
</dbReference>
<accession>A0A7E4V4T2</accession>
<protein>
    <recommendedName>
        <fullName evidence="6">RNA polymerase II subunit A C-terminal domain phosphatase</fullName>
        <ecNumber evidence="6">3.1.3.16</ecNumber>
    </recommendedName>
</protein>
<dbReference type="InterPro" id="IPR001357">
    <property type="entry name" value="BRCT_dom"/>
</dbReference>
<dbReference type="PROSITE" id="PS50969">
    <property type="entry name" value="FCP1"/>
    <property type="match status" value="1"/>
</dbReference>
<dbReference type="PANTHER" id="PTHR23081">
    <property type="entry name" value="RNA POLYMERASE II CTD PHOSPHATASE"/>
    <property type="match status" value="1"/>
</dbReference>
<feature type="compositionally biased region" description="Acidic residues" evidence="7">
    <location>
        <begin position="731"/>
        <end position="775"/>
    </location>
</feature>
<name>A0A7E4V4T2_PANRE</name>
<proteinExistence type="predicted"/>
<evidence type="ECO:0000256" key="5">
    <source>
        <dbReference type="ARBA" id="ARBA00048336"/>
    </source>
</evidence>
<comment type="subcellular location">
    <subcellularLocation>
        <location evidence="1 6">Nucleus</location>
    </subcellularLocation>
</comment>
<feature type="compositionally biased region" description="Acidic residues" evidence="7">
    <location>
        <begin position="626"/>
        <end position="647"/>
    </location>
</feature>
<dbReference type="SMART" id="SM00292">
    <property type="entry name" value="BRCT"/>
    <property type="match status" value="1"/>
</dbReference>
<dbReference type="InterPro" id="IPR036420">
    <property type="entry name" value="BRCT_dom_sf"/>
</dbReference>
<dbReference type="PANTHER" id="PTHR23081:SF36">
    <property type="entry name" value="RNA POLYMERASE II SUBUNIT A C-TERMINAL DOMAIN PHOSPHATASE"/>
    <property type="match status" value="1"/>
</dbReference>
<dbReference type="GO" id="GO:0005634">
    <property type="term" value="C:nucleus"/>
    <property type="evidence" value="ECO:0007669"/>
    <property type="project" value="UniProtKB-SubCell"/>
</dbReference>
<reference evidence="10" key="1">
    <citation type="journal article" date="2013" name="Genetics">
        <title>The draft genome and transcriptome of Panagrellus redivivus are shaped by the harsh demands of a free-living lifestyle.</title>
        <authorList>
            <person name="Srinivasan J."/>
            <person name="Dillman A.R."/>
            <person name="Macchietto M.G."/>
            <person name="Heikkinen L."/>
            <person name="Lakso M."/>
            <person name="Fracchia K.M."/>
            <person name="Antoshechkin I."/>
            <person name="Mortazavi A."/>
            <person name="Wong G."/>
            <person name="Sternberg P.W."/>
        </authorList>
    </citation>
    <scope>NUCLEOTIDE SEQUENCE [LARGE SCALE GENOMIC DNA]</scope>
    <source>
        <strain evidence="10">MT8872</strain>
    </source>
</reference>
<dbReference type="AlphaFoldDB" id="A0A7E4V4T2"/>
<organism evidence="10 11">
    <name type="scientific">Panagrellus redivivus</name>
    <name type="common">Microworm</name>
    <dbReference type="NCBI Taxonomy" id="6233"/>
    <lineage>
        <taxon>Eukaryota</taxon>
        <taxon>Metazoa</taxon>
        <taxon>Ecdysozoa</taxon>
        <taxon>Nematoda</taxon>
        <taxon>Chromadorea</taxon>
        <taxon>Rhabditida</taxon>
        <taxon>Tylenchina</taxon>
        <taxon>Panagrolaimomorpha</taxon>
        <taxon>Panagrolaimoidea</taxon>
        <taxon>Panagrolaimidae</taxon>
        <taxon>Panagrellus</taxon>
    </lineage>
</organism>
<dbReference type="CDD" id="cd07521">
    <property type="entry name" value="HAD_FCP1-like"/>
    <property type="match status" value="1"/>
</dbReference>
<feature type="region of interest" description="Disordered" evidence="7">
    <location>
        <begin position="324"/>
        <end position="429"/>
    </location>
</feature>
<dbReference type="Pfam" id="PF00533">
    <property type="entry name" value="BRCT"/>
    <property type="match status" value="1"/>
</dbReference>
<evidence type="ECO:0000256" key="7">
    <source>
        <dbReference type="SAM" id="MobiDB-lite"/>
    </source>
</evidence>
<keyword evidence="10" id="KW-1185">Reference proteome</keyword>
<evidence type="ECO:0000259" key="9">
    <source>
        <dbReference type="PROSITE" id="PS50969"/>
    </source>
</evidence>
<evidence type="ECO:0000259" key="8">
    <source>
        <dbReference type="PROSITE" id="PS50172"/>
    </source>
</evidence>
<dbReference type="InterPro" id="IPR023214">
    <property type="entry name" value="HAD_sf"/>
</dbReference>